<dbReference type="EMBL" id="CAJFDH010000001">
    <property type="protein sequence ID" value="CAD5207318.1"/>
    <property type="molecule type" value="Genomic_DNA"/>
</dbReference>
<name>A0A811JV68_9BILA</name>
<dbReference type="Proteomes" id="UP000614601">
    <property type="component" value="Unassembled WGS sequence"/>
</dbReference>
<accession>A0A811JV68</accession>
<organism evidence="1 2">
    <name type="scientific">Bursaphelenchus okinawaensis</name>
    <dbReference type="NCBI Taxonomy" id="465554"/>
    <lineage>
        <taxon>Eukaryota</taxon>
        <taxon>Metazoa</taxon>
        <taxon>Ecdysozoa</taxon>
        <taxon>Nematoda</taxon>
        <taxon>Chromadorea</taxon>
        <taxon>Rhabditida</taxon>
        <taxon>Tylenchina</taxon>
        <taxon>Tylenchomorpha</taxon>
        <taxon>Aphelenchoidea</taxon>
        <taxon>Aphelenchoididae</taxon>
        <taxon>Bursaphelenchus</taxon>
    </lineage>
</organism>
<dbReference type="Proteomes" id="UP000783686">
    <property type="component" value="Unassembled WGS sequence"/>
</dbReference>
<reference evidence="1" key="1">
    <citation type="submission" date="2020-09" db="EMBL/GenBank/DDBJ databases">
        <authorList>
            <person name="Kikuchi T."/>
        </authorList>
    </citation>
    <scope>NUCLEOTIDE SEQUENCE</scope>
    <source>
        <strain evidence="1">SH1</strain>
    </source>
</reference>
<gene>
    <name evidence="1" type="ORF">BOKJ2_LOCUS2002</name>
</gene>
<proteinExistence type="predicted"/>
<dbReference type="EMBL" id="CAJFCW020000001">
    <property type="protein sequence ID" value="CAG9085175.1"/>
    <property type="molecule type" value="Genomic_DNA"/>
</dbReference>
<evidence type="ECO:0000313" key="2">
    <source>
        <dbReference type="Proteomes" id="UP000614601"/>
    </source>
</evidence>
<dbReference type="OrthoDB" id="10278648at2759"/>
<evidence type="ECO:0000313" key="1">
    <source>
        <dbReference type="EMBL" id="CAD5207318.1"/>
    </source>
</evidence>
<protein>
    <submittedName>
        <fullName evidence="1">Uncharacterized protein</fullName>
    </submittedName>
</protein>
<dbReference type="AlphaFoldDB" id="A0A811JV68"/>
<comment type="caution">
    <text evidence="1">The sequence shown here is derived from an EMBL/GenBank/DDBJ whole genome shotgun (WGS) entry which is preliminary data.</text>
</comment>
<keyword evidence="2" id="KW-1185">Reference proteome</keyword>
<sequence>MGLGKCLVKKFFGKTDNCFLDECELEELINRLLVIKGLLLGGYTDAERNMELQGRLRSIGYMGEENIHDMEEYLVERIEDLLINFDLADRLSFLHAQPRNYVLKVAEDMGIDLEDEIKTPVRTPDGRRSVEERCARGEFDSIF</sequence>